<evidence type="ECO:0000313" key="3">
    <source>
        <dbReference type="EMBL" id="KAJ2806510.1"/>
    </source>
</evidence>
<feature type="compositionally biased region" description="Polar residues" evidence="1">
    <location>
        <begin position="1339"/>
        <end position="1349"/>
    </location>
</feature>
<gene>
    <name evidence="3" type="ORF">H4R20_001661</name>
</gene>
<dbReference type="CDD" id="cd07440">
    <property type="entry name" value="RGS"/>
    <property type="match status" value="1"/>
</dbReference>
<dbReference type="EMBL" id="JANBUO010000184">
    <property type="protein sequence ID" value="KAJ2806510.1"/>
    <property type="molecule type" value="Genomic_DNA"/>
</dbReference>
<evidence type="ECO:0000256" key="1">
    <source>
        <dbReference type="SAM" id="MobiDB-lite"/>
    </source>
</evidence>
<reference evidence="3" key="1">
    <citation type="submission" date="2022-07" db="EMBL/GenBank/DDBJ databases">
        <title>Phylogenomic reconstructions and comparative analyses of Kickxellomycotina fungi.</title>
        <authorList>
            <person name="Reynolds N.K."/>
            <person name="Stajich J.E."/>
            <person name="Barry K."/>
            <person name="Grigoriev I.V."/>
            <person name="Crous P."/>
            <person name="Smith M.E."/>
        </authorList>
    </citation>
    <scope>NUCLEOTIDE SEQUENCE</scope>
    <source>
        <strain evidence="3">NRRL 1565</strain>
    </source>
</reference>
<name>A0A9W8I3Y9_9FUNG</name>
<feature type="compositionally biased region" description="Polar residues" evidence="1">
    <location>
        <begin position="40"/>
        <end position="59"/>
    </location>
</feature>
<feature type="region of interest" description="Disordered" evidence="1">
    <location>
        <begin position="114"/>
        <end position="149"/>
    </location>
</feature>
<comment type="caution">
    <text evidence="3">The sequence shown here is derived from an EMBL/GenBank/DDBJ whole genome shotgun (WGS) entry which is preliminary data.</text>
</comment>
<dbReference type="Pfam" id="PF00615">
    <property type="entry name" value="RGS"/>
    <property type="match status" value="1"/>
</dbReference>
<feature type="region of interest" description="Disordered" evidence="1">
    <location>
        <begin position="1060"/>
        <end position="1079"/>
    </location>
</feature>
<feature type="region of interest" description="Disordered" evidence="1">
    <location>
        <begin position="1009"/>
        <end position="1029"/>
    </location>
</feature>
<keyword evidence="4" id="KW-1185">Reference proteome</keyword>
<dbReference type="InterPro" id="IPR016137">
    <property type="entry name" value="RGS"/>
</dbReference>
<feature type="region of interest" description="Disordered" evidence="1">
    <location>
        <begin position="1494"/>
        <end position="1614"/>
    </location>
</feature>
<dbReference type="SUPFAM" id="SSF48097">
    <property type="entry name" value="Regulator of G-protein signaling, RGS"/>
    <property type="match status" value="1"/>
</dbReference>
<feature type="region of interest" description="Disordered" evidence="1">
    <location>
        <begin position="883"/>
        <end position="907"/>
    </location>
</feature>
<evidence type="ECO:0000313" key="4">
    <source>
        <dbReference type="Proteomes" id="UP001140094"/>
    </source>
</evidence>
<dbReference type="Proteomes" id="UP001140094">
    <property type="component" value="Unassembled WGS sequence"/>
</dbReference>
<feature type="compositionally biased region" description="Low complexity" evidence="1">
    <location>
        <begin position="1010"/>
        <end position="1021"/>
    </location>
</feature>
<feature type="compositionally biased region" description="Low complexity" evidence="1">
    <location>
        <begin position="1305"/>
        <end position="1326"/>
    </location>
</feature>
<protein>
    <recommendedName>
        <fullName evidence="2">RGS domain-containing protein</fullName>
    </recommendedName>
</protein>
<dbReference type="PANTHER" id="PTHR10845">
    <property type="entry name" value="REGULATOR OF G PROTEIN SIGNALING"/>
    <property type="match status" value="1"/>
</dbReference>
<feature type="compositionally biased region" description="Polar residues" evidence="1">
    <location>
        <begin position="1206"/>
        <end position="1226"/>
    </location>
</feature>
<evidence type="ECO:0000259" key="2">
    <source>
        <dbReference type="PROSITE" id="PS50132"/>
    </source>
</evidence>
<feature type="region of interest" description="Disordered" evidence="1">
    <location>
        <begin position="707"/>
        <end position="750"/>
    </location>
</feature>
<feature type="region of interest" description="Disordered" evidence="1">
    <location>
        <begin position="38"/>
        <end position="66"/>
    </location>
</feature>
<feature type="region of interest" description="Disordered" evidence="1">
    <location>
        <begin position="1386"/>
        <end position="1405"/>
    </location>
</feature>
<dbReference type="InterPro" id="IPR036305">
    <property type="entry name" value="RGS_sf"/>
</dbReference>
<accession>A0A9W8I3Y9</accession>
<dbReference type="PANTHER" id="PTHR10845:SF192">
    <property type="entry name" value="DOUBLE HIT, ISOFORM B"/>
    <property type="match status" value="1"/>
</dbReference>
<feature type="compositionally biased region" description="Low complexity" evidence="1">
    <location>
        <begin position="794"/>
        <end position="803"/>
    </location>
</feature>
<feature type="region of interest" description="Disordered" evidence="1">
    <location>
        <begin position="1720"/>
        <end position="1745"/>
    </location>
</feature>
<feature type="region of interest" description="Disordered" evidence="1">
    <location>
        <begin position="790"/>
        <end position="826"/>
    </location>
</feature>
<feature type="region of interest" description="Disordered" evidence="1">
    <location>
        <begin position="1283"/>
        <end position="1377"/>
    </location>
</feature>
<feature type="region of interest" description="Disordered" evidence="1">
    <location>
        <begin position="1961"/>
        <end position="2010"/>
    </location>
</feature>
<dbReference type="Gene3D" id="1.10.167.10">
    <property type="entry name" value="Regulator of G-protein Signalling 4, domain 2"/>
    <property type="match status" value="1"/>
</dbReference>
<feature type="compositionally biased region" description="Low complexity" evidence="1">
    <location>
        <begin position="1283"/>
        <end position="1297"/>
    </location>
</feature>
<feature type="compositionally biased region" description="Polar residues" evidence="1">
    <location>
        <begin position="1848"/>
        <end position="1864"/>
    </location>
</feature>
<feature type="compositionally biased region" description="Basic and acidic residues" evidence="1">
    <location>
        <begin position="1541"/>
        <end position="1557"/>
    </location>
</feature>
<feature type="region of interest" description="Disordered" evidence="1">
    <location>
        <begin position="969"/>
        <end position="989"/>
    </location>
</feature>
<dbReference type="OrthoDB" id="196547at2759"/>
<sequence>MSYTITAEMVRQYLRPKSEDASPFLGISECELAVSDSEASKSNSPYITKRGIQQPSGDATNGADRSYYSRVPVPPLPTRAHQLVQQHPKHLGTGARYGSVGGRTMRLNVRIMPGVPDICDSDTKHASNKGTGKSRQRPETQRSHASSGAYSAASVFSPLVVDRPTSAWRRTSSNSVAANADPDTLAVSLNVSDTTTVEDLASAIETAYSQRVIQGNTDCDLAPLACAALFRGRNTPLLFGQRVRDVLESGDTVQVYSNISCDDADGIGAYPPSDSDDDYPVIIDYARNAGGECVFVPLSEETAATTAGNASTSLASANTAVTQQSATTSVAASVAALAARVSMKRTSHTGSVLSVGNVDMSGVGRLVSRAPLKARFINVLVHPPLLRAFMGFCALPSEMALESLLFVLDVERFRHVQPSMARLLANYIYLSYIAPSAPLRINVSSTMRERVPWPFLPGWEYSPWVFDEILASVGFTLKKHTLLRFERSPVGLASLIQTPGINNALYVRPLVFDMEIDPMAAIAEQFEPDINVVIWVNELQQSGDSGTLLLANLGQLTVGFREQLLERVTAQFVDEHNAHCLCDGYFRLELQLAPLQKQRKIRKTRKLRNFFGDNPHEALLRQQLMAVVPPSSHLAAARAAAELVARKRNAEARLRACDNVDCQESVSSSLIAEQKMLDSDCESDSEQRRRLQQQHLQGWVHEAMLRSSPSSSPLLHPRVNSWSDSDSSLNERAERTKAVNQNGWTTDEDDACNVSSGRRHAMRAVPADAQSSAYNDQTFNRALSMIGMSHADSQDSTSSDGGSPQLRSCRGRTGNGGRGLAAAADADGSGGLPAVQCYSVYTAHAHSSASLGRAAGGLHGHGVSRGSRFTRFERKKRADKLRDFFGRVDPGSGDRQSSSAIGAGAARADSADARSASVVSSIPSGSVRSASLAPSDTPLTSEQRNILVRRRRKLKALLGEQVEESIISVSRPSAQPVEGRAGEGTSEEMGSFSLSALDESAYSLLTPEYTSQTSSGTMSSTNPDDVARGIAPDVRQYSKIRDVLGDAAPAPSLYDHQLQQTSTVEDNEDVSHGQHSRAHWHRNKLTNMLGGLPTNITTLYATDSRLPLSSSEAPSDADDRNAAKGSLGRHSVKGQQRLRAKKLRHFFGQSLNSDAMLMQGISKQPAHLPGSLSSPAALSDTDQSFELVEQPSPPPLRSSGKWQLPPVSQSPAPDTIPGSSPYQFITPNDIAGNGDDGLTSPAQFWMTSSPESQESVVDADEKSGKRTSLLASLRARKSSIIGSIKRSSPSSTSSAPKQVLAASVASPRPATRSRTSTLSSHTSHATGGMRDMNRKRNSSHSLADSNVTASPGKRSFLSRKSNRADGSPALSTKSPANLAKAKLWGRSGGEPQINQRSSLLVPPARSSSIKPLSPLPAISPNNLQASFDRGMALREVVAVADYISGTGKQPRQVVPRFAPGTLQKNQTIFPPRVSSAEDRYDHRQMITSVLMSSSTYGTRSRPPLHPQQQQQPPLPALQSQDLPRLGESKVSAHGKSVHWFDSPREDPRRSAERDRWHNPKPARQTRGSLDETPQPASAKSSMELGMSIVLRSPLTRKPSIKSPTPSPRMAVCSPPCNRTSRLPIASPPPGPRMSLSHKASISAVGGRQIAANGGAAGARRPMLDISSRFSTITTLSSDKNAQPAHNSIVTIRARRSQSFAIHRRLERATVGRKRANTIGTGRQAESWKPRQTEDADNADAIPQADKNSRRVQSMIMSAQYTSEIKTGRERCATVIPLHLELQRLLARRLATAAQVRGSLATIAESEELSDDKPGLAGSRLWSLHRTVDALCAHRPQLRASSALSMATVTTKDSQNSESTCTSPNRQQQLRRRSCQLSQRSHNLSVNAALGIPVPYGRHRSRSCAGRFMTSRKRTPIQPAVARYLQSANARHSRSCHTSMARRNSYQRISMALLARPPSHFHGAYGRSSGRRSLDTRSTHRKLSPYMESSLRHFSSMGNDKLRQPTANNIN</sequence>
<proteinExistence type="predicted"/>
<dbReference type="PROSITE" id="PS50132">
    <property type="entry name" value="RGS"/>
    <property type="match status" value="1"/>
</dbReference>
<feature type="region of interest" description="Disordered" evidence="1">
    <location>
        <begin position="1848"/>
        <end position="1869"/>
    </location>
</feature>
<dbReference type="SMART" id="SM00315">
    <property type="entry name" value="RGS"/>
    <property type="match status" value="1"/>
</dbReference>
<feature type="region of interest" description="Disordered" evidence="1">
    <location>
        <begin position="1106"/>
        <end position="1138"/>
    </location>
</feature>
<feature type="compositionally biased region" description="Low complexity" evidence="1">
    <location>
        <begin position="1166"/>
        <end position="1179"/>
    </location>
</feature>
<organism evidence="3 4">
    <name type="scientific">Coemansia guatemalensis</name>
    <dbReference type="NCBI Taxonomy" id="2761395"/>
    <lineage>
        <taxon>Eukaryota</taxon>
        <taxon>Fungi</taxon>
        <taxon>Fungi incertae sedis</taxon>
        <taxon>Zoopagomycota</taxon>
        <taxon>Kickxellomycotina</taxon>
        <taxon>Kickxellomycetes</taxon>
        <taxon>Kickxellales</taxon>
        <taxon>Kickxellaceae</taxon>
        <taxon>Coemansia</taxon>
    </lineage>
</organism>
<feature type="compositionally biased region" description="Low complexity" evidence="1">
    <location>
        <begin position="897"/>
        <end position="907"/>
    </location>
</feature>
<dbReference type="InterPro" id="IPR044926">
    <property type="entry name" value="RGS_subdomain_2"/>
</dbReference>
<feature type="domain" description="RGS" evidence="2">
    <location>
        <begin position="375"/>
        <end position="488"/>
    </location>
</feature>
<feature type="region of interest" description="Disordered" evidence="1">
    <location>
        <begin position="1166"/>
        <end position="1265"/>
    </location>
</feature>
<feature type="compositionally biased region" description="Polar residues" evidence="1">
    <location>
        <begin position="1240"/>
        <end position="1255"/>
    </location>
</feature>
<feature type="compositionally biased region" description="Low complexity" evidence="1">
    <location>
        <begin position="1506"/>
        <end position="1523"/>
    </location>
</feature>